<protein>
    <submittedName>
        <fullName evidence="2">Nuclear transport factor 2 family protein</fullName>
    </submittedName>
</protein>
<organism evidence="2 3">
    <name type="scientific">Microtetraspora glauca</name>
    <dbReference type="NCBI Taxonomy" id="1996"/>
    <lineage>
        <taxon>Bacteria</taxon>
        <taxon>Bacillati</taxon>
        <taxon>Actinomycetota</taxon>
        <taxon>Actinomycetes</taxon>
        <taxon>Streptosporangiales</taxon>
        <taxon>Streptosporangiaceae</taxon>
        <taxon>Microtetraspora</taxon>
    </lineage>
</organism>
<feature type="domain" description="SnoaL-like" evidence="1">
    <location>
        <begin position="13"/>
        <end position="125"/>
    </location>
</feature>
<dbReference type="Pfam" id="PF12680">
    <property type="entry name" value="SnoaL_2"/>
    <property type="match status" value="1"/>
</dbReference>
<proteinExistence type="predicted"/>
<dbReference type="SUPFAM" id="SSF54427">
    <property type="entry name" value="NTF2-like"/>
    <property type="match status" value="1"/>
</dbReference>
<evidence type="ECO:0000313" key="3">
    <source>
        <dbReference type="Proteomes" id="UP001551675"/>
    </source>
</evidence>
<sequence>MSTTTAGPREIFERYLRAGLTEDREAQAALFSDDAVIEFPFAPPGTPSRFQGREEIRAMLTSLGRGTAQAGMRLDQDKSVMTVHETADPEVIIAEIELHVDVETTDDVLKVPYVQVWRVRDGRVVLFRDYWATTTGDFVRIALGDA</sequence>
<dbReference type="Gene3D" id="3.10.450.50">
    <property type="match status" value="1"/>
</dbReference>
<evidence type="ECO:0000313" key="2">
    <source>
        <dbReference type="EMBL" id="MEV0970007.1"/>
    </source>
</evidence>
<evidence type="ECO:0000259" key="1">
    <source>
        <dbReference type="Pfam" id="PF12680"/>
    </source>
</evidence>
<name>A0ABV3GEG0_MICGL</name>
<comment type="caution">
    <text evidence="2">The sequence shown here is derived from an EMBL/GenBank/DDBJ whole genome shotgun (WGS) entry which is preliminary data.</text>
</comment>
<keyword evidence="3" id="KW-1185">Reference proteome</keyword>
<dbReference type="InterPro" id="IPR037401">
    <property type="entry name" value="SnoaL-like"/>
</dbReference>
<gene>
    <name evidence="2" type="ORF">AB0I59_15315</name>
</gene>
<accession>A0ABV3GEG0</accession>
<dbReference type="RefSeq" id="WP_358133142.1">
    <property type="nucleotide sequence ID" value="NZ_JBFALK010000007.1"/>
</dbReference>
<dbReference type="InterPro" id="IPR032710">
    <property type="entry name" value="NTF2-like_dom_sf"/>
</dbReference>
<dbReference type="EMBL" id="JBFALK010000007">
    <property type="protein sequence ID" value="MEV0970007.1"/>
    <property type="molecule type" value="Genomic_DNA"/>
</dbReference>
<dbReference type="Proteomes" id="UP001551675">
    <property type="component" value="Unassembled WGS sequence"/>
</dbReference>
<reference evidence="2 3" key="1">
    <citation type="submission" date="2024-06" db="EMBL/GenBank/DDBJ databases">
        <title>The Natural Products Discovery Center: Release of the First 8490 Sequenced Strains for Exploring Actinobacteria Biosynthetic Diversity.</title>
        <authorList>
            <person name="Kalkreuter E."/>
            <person name="Kautsar S.A."/>
            <person name="Yang D."/>
            <person name="Bader C.D."/>
            <person name="Teijaro C.N."/>
            <person name="Fluegel L."/>
            <person name="Davis C.M."/>
            <person name="Simpson J.R."/>
            <person name="Lauterbach L."/>
            <person name="Steele A.D."/>
            <person name="Gui C."/>
            <person name="Meng S."/>
            <person name="Li G."/>
            <person name="Viehrig K."/>
            <person name="Ye F."/>
            <person name="Su P."/>
            <person name="Kiefer A.F."/>
            <person name="Nichols A."/>
            <person name="Cepeda A.J."/>
            <person name="Yan W."/>
            <person name="Fan B."/>
            <person name="Jiang Y."/>
            <person name="Adhikari A."/>
            <person name="Zheng C.-J."/>
            <person name="Schuster L."/>
            <person name="Cowan T.M."/>
            <person name="Smanski M.J."/>
            <person name="Chevrette M.G."/>
            <person name="De Carvalho L.P.S."/>
            <person name="Shen B."/>
        </authorList>
    </citation>
    <scope>NUCLEOTIDE SEQUENCE [LARGE SCALE GENOMIC DNA]</scope>
    <source>
        <strain evidence="2 3">NPDC050100</strain>
    </source>
</reference>